<dbReference type="GO" id="GO:0030424">
    <property type="term" value="C:axon"/>
    <property type="evidence" value="ECO:0007669"/>
    <property type="project" value="TreeGrafter"/>
</dbReference>
<dbReference type="InterPro" id="IPR050958">
    <property type="entry name" value="Cell_Adh-Cytoskel_Orgn"/>
</dbReference>
<dbReference type="InterPro" id="IPR007110">
    <property type="entry name" value="Ig-like_dom"/>
</dbReference>
<dbReference type="GO" id="GO:0005886">
    <property type="term" value="C:plasma membrane"/>
    <property type="evidence" value="ECO:0007669"/>
    <property type="project" value="TreeGrafter"/>
</dbReference>
<evidence type="ECO:0000256" key="3">
    <source>
        <dbReference type="SAM" id="Coils"/>
    </source>
</evidence>
<dbReference type="Gene3D" id="2.60.40.10">
    <property type="entry name" value="Immunoglobulins"/>
    <property type="match status" value="3"/>
</dbReference>
<dbReference type="GO" id="GO:0043025">
    <property type="term" value="C:neuronal cell body"/>
    <property type="evidence" value="ECO:0007669"/>
    <property type="project" value="TreeGrafter"/>
</dbReference>
<dbReference type="PANTHER" id="PTHR45080">
    <property type="entry name" value="CONTACTIN 5"/>
    <property type="match status" value="1"/>
</dbReference>
<dbReference type="InterPro" id="IPR036116">
    <property type="entry name" value="FN3_sf"/>
</dbReference>
<evidence type="ECO:0000313" key="5">
    <source>
        <dbReference type="EMBL" id="RWS23827.1"/>
    </source>
</evidence>
<dbReference type="Proteomes" id="UP000288716">
    <property type="component" value="Unassembled WGS sequence"/>
</dbReference>
<evidence type="ECO:0000256" key="1">
    <source>
        <dbReference type="ARBA" id="ARBA00023157"/>
    </source>
</evidence>
<evidence type="ECO:0000256" key="2">
    <source>
        <dbReference type="ARBA" id="ARBA00023319"/>
    </source>
</evidence>
<dbReference type="GO" id="GO:0050808">
    <property type="term" value="P:synapse organization"/>
    <property type="evidence" value="ECO:0007669"/>
    <property type="project" value="TreeGrafter"/>
</dbReference>
<dbReference type="EMBL" id="NCKV01005818">
    <property type="protein sequence ID" value="RWS23827.1"/>
    <property type="molecule type" value="Genomic_DNA"/>
</dbReference>
<dbReference type="GO" id="GO:0008046">
    <property type="term" value="F:axon guidance receptor activity"/>
    <property type="evidence" value="ECO:0007669"/>
    <property type="project" value="TreeGrafter"/>
</dbReference>
<reference evidence="5 6" key="1">
    <citation type="journal article" date="2018" name="Gigascience">
        <title>Genomes of trombidid mites reveal novel predicted allergens and laterally-transferred genes associated with secondary metabolism.</title>
        <authorList>
            <person name="Dong X."/>
            <person name="Chaisiri K."/>
            <person name="Xia D."/>
            <person name="Armstrong S.D."/>
            <person name="Fang Y."/>
            <person name="Donnelly M.J."/>
            <person name="Kadowaki T."/>
            <person name="McGarry J.W."/>
            <person name="Darby A.C."/>
            <person name="Makepeace B.L."/>
        </authorList>
    </citation>
    <scope>NUCLEOTIDE SEQUENCE [LARGE SCALE GENOMIC DNA]</scope>
    <source>
        <strain evidence="5">UoL-UT</strain>
    </source>
</reference>
<dbReference type="InterPro" id="IPR036179">
    <property type="entry name" value="Ig-like_dom_sf"/>
</dbReference>
<dbReference type="SMART" id="SM00060">
    <property type="entry name" value="FN3"/>
    <property type="match status" value="1"/>
</dbReference>
<dbReference type="SUPFAM" id="SSF49265">
    <property type="entry name" value="Fibronectin type III"/>
    <property type="match status" value="1"/>
</dbReference>
<feature type="domain" description="Ig-like" evidence="4">
    <location>
        <begin position="194"/>
        <end position="292"/>
    </location>
</feature>
<name>A0A443S8J1_9ACAR</name>
<protein>
    <recommendedName>
        <fullName evidence="4">Ig-like domain-containing protein</fullName>
    </recommendedName>
</protein>
<dbReference type="GO" id="GO:0007156">
    <property type="term" value="P:homophilic cell adhesion via plasma membrane adhesion molecules"/>
    <property type="evidence" value="ECO:0007669"/>
    <property type="project" value="TreeGrafter"/>
</dbReference>
<dbReference type="InterPro" id="IPR013783">
    <property type="entry name" value="Ig-like_fold"/>
</dbReference>
<evidence type="ECO:0000313" key="6">
    <source>
        <dbReference type="Proteomes" id="UP000288716"/>
    </source>
</evidence>
<feature type="coiled-coil region" evidence="3">
    <location>
        <begin position="61"/>
        <end position="92"/>
    </location>
</feature>
<accession>A0A443S8J1</accession>
<dbReference type="CDD" id="cd00096">
    <property type="entry name" value="Ig"/>
    <property type="match status" value="1"/>
</dbReference>
<dbReference type="Pfam" id="PF13927">
    <property type="entry name" value="Ig_3"/>
    <property type="match status" value="1"/>
</dbReference>
<dbReference type="PANTHER" id="PTHR45080:SF38">
    <property type="entry name" value="FI23916P1-RELATED"/>
    <property type="match status" value="1"/>
</dbReference>
<dbReference type="InterPro" id="IPR003598">
    <property type="entry name" value="Ig_sub2"/>
</dbReference>
<dbReference type="SUPFAM" id="SSF48726">
    <property type="entry name" value="Immunoglobulin"/>
    <property type="match status" value="2"/>
</dbReference>
<dbReference type="FunFam" id="2.60.40.10:FF:000032">
    <property type="entry name" value="palladin isoform X1"/>
    <property type="match status" value="1"/>
</dbReference>
<sequence length="512" mass="58496">MEFYRTIAYKFENIKNNIWISDKQSDNPTNCPSLTESDRSVKFDDCEKEHSFMCKQVSTQENSLEEMVTNLKESIEKQIKNLSTKIDNMNTSLQSRISDISEKTDKYTAPTMITLSERQNLIYSEGETVELECNSIGFSTIRWNGPNNNLISNRSALKIENISRFQSGLYVCIVEYEVGKQSVEQYNIQVHHTPIVTTKDSKILAGTGLNVTMTCNILSNPKPKITWVKINTGSYDNETITISSKTASVKNINNTYIQSKLLIPVSSRSDFGTYECRAKNGIGEQASRIELVGSAPFNGQILRAEQTSATSFEVTSTVVSYSPIYDCKVQFRQIPSTVIWEYRVKPNETLVDPSNHVYQHVFKFDKLNMNPKYVFQVYAQNEFGWGNKTDEFEFQPKTYVCGENGISANQWRYMISHNAHGSKGFDRLYECASTVNSENDANIEVEFIEYKVSRRNSKSDRLAFIYKNGKEEQIRSTVKLMASNEFKLKLFTSSYDEESAGFVLRFRNAPLI</sequence>
<dbReference type="SMART" id="SM00408">
    <property type="entry name" value="IGc2"/>
    <property type="match status" value="2"/>
</dbReference>
<dbReference type="PROSITE" id="PS50835">
    <property type="entry name" value="IG_LIKE"/>
    <property type="match status" value="2"/>
</dbReference>
<dbReference type="SMART" id="SM00409">
    <property type="entry name" value="IG"/>
    <property type="match status" value="2"/>
</dbReference>
<dbReference type="STRING" id="299467.A0A443S8J1"/>
<gene>
    <name evidence="5" type="ORF">B4U80_13311</name>
</gene>
<evidence type="ECO:0000259" key="4">
    <source>
        <dbReference type="PROSITE" id="PS50835"/>
    </source>
</evidence>
<dbReference type="VEuPathDB" id="VectorBase:LDEU008213"/>
<keyword evidence="1" id="KW-1015">Disulfide bond</keyword>
<organism evidence="5 6">
    <name type="scientific">Leptotrombidium deliense</name>
    <dbReference type="NCBI Taxonomy" id="299467"/>
    <lineage>
        <taxon>Eukaryota</taxon>
        <taxon>Metazoa</taxon>
        <taxon>Ecdysozoa</taxon>
        <taxon>Arthropoda</taxon>
        <taxon>Chelicerata</taxon>
        <taxon>Arachnida</taxon>
        <taxon>Acari</taxon>
        <taxon>Acariformes</taxon>
        <taxon>Trombidiformes</taxon>
        <taxon>Prostigmata</taxon>
        <taxon>Anystina</taxon>
        <taxon>Parasitengona</taxon>
        <taxon>Trombiculoidea</taxon>
        <taxon>Trombiculidae</taxon>
        <taxon>Leptotrombidium</taxon>
    </lineage>
</organism>
<proteinExistence type="predicted"/>
<keyword evidence="6" id="KW-1185">Reference proteome</keyword>
<dbReference type="InterPro" id="IPR003961">
    <property type="entry name" value="FN3_dom"/>
</dbReference>
<dbReference type="InterPro" id="IPR003599">
    <property type="entry name" value="Ig_sub"/>
</dbReference>
<feature type="domain" description="Ig-like" evidence="4">
    <location>
        <begin position="110"/>
        <end position="189"/>
    </location>
</feature>
<dbReference type="OrthoDB" id="190835at2759"/>
<keyword evidence="3" id="KW-0175">Coiled coil</keyword>
<comment type="caution">
    <text evidence="5">The sequence shown here is derived from an EMBL/GenBank/DDBJ whole genome shotgun (WGS) entry which is preliminary data.</text>
</comment>
<keyword evidence="2" id="KW-0393">Immunoglobulin domain</keyword>
<dbReference type="CDD" id="cd00063">
    <property type="entry name" value="FN3"/>
    <property type="match status" value="1"/>
</dbReference>
<dbReference type="AlphaFoldDB" id="A0A443S8J1"/>